<reference evidence="1 2" key="1">
    <citation type="submission" date="2018-02" db="EMBL/GenBank/DDBJ databases">
        <title>The draft genome of Sphingobacterium gobiense H7.</title>
        <authorList>
            <person name="Li L."/>
            <person name="Liu L."/>
            <person name="Zhang X."/>
            <person name="Wang T."/>
            <person name="Liang L."/>
        </authorList>
    </citation>
    <scope>NUCLEOTIDE SEQUENCE [LARGE SCALE GENOMIC DNA]</scope>
    <source>
        <strain evidence="1 2">ACCC 05757</strain>
    </source>
</reference>
<dbReference type="RefSeq" id="WP_105723840.1">
    <property type="nucleotide sequence ID" value="NZ_PVBS01000001.1"/>
</dbReference>
<evidence type="ECO:0000313" key="2">
    <source>
        <dbReference type="Proteomes" id="UP000238642"/>
    </source>
</evidence>
<dbReference type="InterPro" id="IPR056510">
    <property type="entry name" value="WapI"/>
</dbReference>
<dbReference type="Pfam" id="PF24716">
    <property type="entry name" value="WapI"/>
    <property type="match status" value="1"/>
</dbReference>
<accession>A0A2S9JTX1</accession>
<dbReference type="AlphaFoldDB" id="A0A2S9JTX1"/>
<name>A0A2S9JTX1_9SPHI</name>
<evidence type="ECO:0000313" key="1">
    <source>
        <dbReference type="EMBL" id="PRD56735.1"/>
    </source>
</evidence>
<dbReference type="Proteomes" id="UP000238642">
    <property type="component" value="Unassembled WGS sequence"/>
</dbReference>
<sequence>MCLNIEIKDLGNYIRIEPLQRLYYGSESDWDKNWISTKISVAAGAFSGTYTADLTSFDFENFKHALNNLYDNLNGSLDFKDLEGYIKLIIKGDGIGHFNLQATFCDKPGLDSAELHFELSFDQTFIRPMVNSLKEITEKFPIIGDY</sequence>
<keyword evidence="2" id="KW-1185">Reference proteome</keyword>
<proteinExistence type="predicted"/>
<dbReference type="EMBL" id="PVBS01000001">
    <property type="protein sequence ID" value="PRD56735.1"/>
    <property type="molecule type" value="Genomic_DNA"/>
</dbReference>
<dbReference type="OrthoDB" id="665647at2"/>
<gene>
    <name evidence="1" type="ORF">C5749_05760</name>
</gene>
<comment type="caution">
    <text evidence="1">The sequence shown here is derived from an EMBL/GenBank/DDBJ whole genome shotgun (WGS) entry which is preliminary data.</text>
</comment>
<protein>
    <submittedName>
        <fullName evidence="1">Uncharacterized protein</fullName>
    </submittedName>
</protein>
<organism evidence="1 2">
    <name type="scientific">Sphingobacterium gobiense</name>
    <dbReference type="NCBI Taxonomy" id="1382456"/>
    <lineage>
        <taxon>Bacteria</taxon>
        <taxon>Pseudomonadati</taxon>
        <taxon>Bacteroidota</taxon>
        <taxon>Sphingobacteriia</taxon>
        <taxon>Sphingobacteriales</taxon>
        <taxon>Sphingobacteriaceae</taxon>
        <taxon>Sphingobacterium</taxon>
    </lineage>
</organism>